<dbReference type="Proteomes" id="UP000001508">
    <property type="component" value="Chromosome"/>
</dbReference>
<keyword evidence="6" id="KW-1185">Reference proteome</keyword>
<evidence type="ECO:0000256" key="1">
    <source>
        <dbReference type="ARBA" id="ARBA00023015"/>
    </source>
</evidence>
<organism evidence="5 6">
    <name type="scientific">Desulfurivibrio alkaliphilus (strain DSM 19089 / UNIQEM U267 / AHT2)</name>
    <dbReference type="NCBI Taxonomy" id="589865"/>
    <lineage>
        <taxon>Bacteria</taxon>
        <taxon>Pseudomonadati</taxon>
        <taxon>Thermodesulfobacteriota</taxon>
        <taxon>Desulfobulbia</taxon>
        <taxon>Desulfobulbales</taxon>
        <taxon>Desulfobulbaceae</taxon>
        <taxon>Desulfurivibrio</taxon>
    </lineage>
</organism>
<dbReference type="KEGG" id="dak:DaAHT2_2603"/>
<dbReference type="InterPro" id="IPR001387">
    <property type="entry name" value="Cro/C1-type_HTH"/>
</dbReference>
<evidence type="ECO:0000259" key="4">
    <source>
        <dbReference type="PROSITE" id="PS50943"/>
    </source>
</evidence>
<evidence type="ECO:0000313" key="6">
    <source>
        <dbReference type="Proteomes" id="UP000001508"/>
    </source>
</evidence>
<dbReference type="PROSITE" id="PS50943">
    <property type="entry name" value="HTH_CROC1"/>
    <property type="match status" value="1"/>
</dbReference>
<dbReference type="OrthoDB" id="9799384at2"/>
<keyword evidence="2" id="KW-0238">DNA-binding</keyword>
<dbReference type="PANTHER" id="PTHR36511">
    <property type="entry name" value="MERR FAMILY BACTERIAL REGULATORY PROTEIN"/>
    <property type="match status" value="1"/>
</dbReference>
<dbReference type="eggNOG" id="COG2944">
    <property type="taxonomic scope" value="Bacteria"/>
</dbReference>
<dbReference type="InterPro" id="IPR010982">
    <property type="entry name" value="Lambda_DNA-bd_dom_sf"/>
</dbReference>
<dbReference type="RefSeq" id="WP_013164770.1">
    <property type="nucleotide sequence ID" value="NC_014216.1"/>
</dbReference>
<keyword evidence="1" id="KW-0805">Transcription regulation</keyword>
<dbReference type="GO" id="GO:0003677">
    <property type="term" value="F:DNA binding"/>
    <property type="evidence" value="ECO:0007669"/>
    <property type="project" value="UniProtKB-KW"/>
</dbReference>
<dbReference type="AlphaFoldDB" id="D6Z104"/>
<evidence type="ECO:0000256" key="2">
    <source>
        <dbReference type="ARBA" id="ARBA00023125"/>
    </source>
</evidence>
<protein>
    <submittedName>
        <fullName evidence="5">Transcriptional regulator, XRE family</fullName>
    </submittedName>
</protein>
<feature type="domain" description="HTH cro/C1-type" evidence="4">
    <location>
        <begin position="51"/>
        <end position="95"/>
    </location>
</feature>
<sequence>MAAKKRESRILREVHETARGLHKAGVITKRRMKEYDALCNLEIAEIPPQRIKSLREQAHLSQAVFAAVLNTSISTVQKWEIGDKKPSGPSLKLLSLIDRKGLDAVL</sequence>
<dbReference type="STRING" id="589865.DaAHT2_2603"/>
<dbReference type="SUPFAM" id="SSF47413">
    <property type="entry name" value="lambda repressor-like DNA-binding domains"/>
    <property type="match status" value="1"/>
</dbReference>
<evidence type="ECO:0000313" key="5">
    <source>
        <dbReference type="EMBL" id="ADH87264.1"/>
    </source>
</evidence>
<gene>
    <name evidence="5" type="ordered locus">DaAHT2_2603</name>
</gene>
<evidence type="ECO:0000256" key="3">
    <source>
        <dbReference type="ARBA" id="ARBA00023163"/>
    </source>
</evidence>
<dbReference type="SMART" id="SM00530">
    <property type="entry name" value="HTH_XRE"/>
    <property type="match status" value="1"/>
</dbReference>
<dbReference type="Gene3D" id="1.10.260.40">
    <property type="entry name" value="lambda repressor-like DNA-binding domains"/>
    <property type="match status" value="1"/>
</dbReference>
<dbReference type="PANTHER" id="PTHR36511:SF3">
    <property type="entry name" value="ANTITOXIN HIGA-2"/>
    <property type="match status" value="1"/>
</dbReference>
<proteinExistence type="predicted"/>
<dbReference type="InParanoid" id="D6Z104"/>
<keyword evidence="3" id="KW-0804">Transcription</keyword>
<dbReference type="EMBL" id="CP001940">
    <property type="protein sequence ID" value="ADH87264.1"/>
    <property type="molecule type" value="Genomic_DNA"/>
</dbReference>
<name>D6Z104_DESAT</name>
<dbReference type="InterPro" id="IPR052359">
    <property type="entry name" value="HTH-type_reg/antitoxin"/>
</dbReference>
<dbReference type="Pfam" id="PF01381">
    <property type="entry name" value="HTH_3"/>
    <property type="match status" value="1"/>
</dbReference>
<dbReference type="CDD" id="cd00093">
    <property type="entry name" value="HTH_XRE"/>
    <property type="match status" value="1"/>
</dbReference>
<accession>D6Z104</accession>
<reference evidence="6" key="1">
    <citation type="submission" date="2010-02" db="EMBL/GenBank/DDBJ databases">
        <title>Complete sequence of Desulfurivibrio alkaliphilus AHT2.</title>
        <authorList>
            <consortium name="US DOE Joint Genome Institute"/>
            <person name="Pitluck S."/>
            <person name="Chertkov O."/>
            <person name="Detter J.C."/>
            <person name="Han C."/>
            <person name="Tapia R."/>
            <person name="Larimer F."/>
            <person name="Land M."/>
            <person name="Hauser L."/>
            <person name="Kyrpides N."/>
            <person name="Mikhailova N."/>
            <person name="Sorokin D.Y."/>
            <person name="Muyzer G."/>
            <person name="Woyke T."/>
        </authorList>
    </citation>
    <scope>NUCLEOTIDE SEQUENCE [LARGE SCALE GENOMIC DNA]</scope>
    <source>
        <strain evidence="6">DSM 19089 / UNIQEM U267 / AHT2</strain>
    </source>
</reference>
<dbReference type="HOGENOM" id="CLU_144725_0_2_7"/>